<dbReference type="InterPro" id="IPR004101">
    <property type="entry name" value="Mur_ligase_C"/>
</dbReference>
<evidence type="ECO:0000256" key="4">
    <source>
        <dbReference type="ARBA" id="ARBA00022598"/>
    </source>
</evidence>
<dbReference type="PANTHER" id="PTHR43692:SF1">
    <property type="entry name" value="UDP-N-ACETYLMURAMOYLALANINE--D-GLUTAMATE LIGASE"/>
    <property type="match status" value="1"/>
</dbReference>
<evidence type="ECO:0000256" key="8">
    <source>
        <dbReference type="RuleBase" id="RU003664"/>
    </source>
</evidence>
<dbReference type="HAMAP" id="MF_00639">
    <property type="entry name" value="MurD"/>
    <property type="match status" value="1"/>
</dbReference>
<dbReference type="AlphaFoldDB" id="A0A917MPP4"/>
<sequence length="512" mass="55073">MKASNENPIYHNERLEALTSWDSDWQGLRVVVTGLGVSGFSAADTLVELGARVVVVDGKDSQENRSKADTLKIVGVTEVLLGEIAMDTLPLVEGQKPDLVVTSPGLRPSLGILAEAVDQQVQIWGDVELAWRLNQREGRKTPQWLCITGTNGKTTTVGMTESILQAAGYKAIAVGNVGTPILDALRDPVEYDFFAVELSSFQLHWIHSMSPLASVVLNVAEDHVDWHEGYANYLADKARIYEHTQLACIFNANQPEIISMVEDADVQEGCRAIGFWADTPALSMLGVVEGLLVDRAFTENRQKEALEVAEVADTGELPTKHTVENALAAAALARAAGIEPRAVQQGLKNFQPGAHRIQPVANTHGVLWVNDSKATNPHATNASLASFNPVIWIAGGLSKGVDYAELVSQHQQRLKAVLVIGTDTAGLLSALKEHAPEVPVVDITSGVEDSSDGQSVMRQAVAKAHELSEQNDTVLMAPAAASMDQFVSYADRGNAFIDAVAELVEKINSDRA</sequence>
<evidence type="ECO:0000259" key="9">
    <source>
        <dbReference type="Pfam" id="PF02875"/>
    </source>
</evidence>
<keyword evidence="5 7" id="KW-0547">Nucleotide-binding</keyword>
<dbReference type="PANTHER" id="PTHR43692">
    <property type="entry name" value="UDP-N-ACETYLMURAMOYLALANINE--D-GLUTAMATE LIGASE"/>
    <property type="match status" value="1"/>
</dbReference>
<keyword evidence="12" id="KW-1185">Reference proteome</keyword>
<dbReference type="GO" id="GO:0008360">
    <property type="term" value="P:regulation of cell shape"/>
    <property type="evidence" value="ECO:0007669"/>
    <property type="project" value="UniProtKB-KW"/>
</dbReference>
<dbReference type="NCBIfam" id="TIGR01087">
    <property type="entry name" value="murD"/>
    <property type="match status" value="1"/>
</dbReference>
<comment type="function">
    <text evidence="7 8">Cell wall formation. Catalyzes the addition of glutamate to the nucleotide precursor UDP-N-acetylmuramoyl-L-alanine (UMA).</text>
</comment>
<dbReference type="InterPro" id="IPR013221">
    <property type="entry name" value="Mur_ligase_cen"/>
</dbReference>
<proteinExistence type="inferred from homology"/>
<dbReference type="GO" id="GO:0005737">
    <property type="term" value="C:cytoplasm"/>
    <property type="evidence" value="ECO:0007669"/>
    <property type="project" value="UniProtKB-SubCell"/>
</dbReference>
<dbReference type="EMBL" id="BMDC01000001">
    <property type="protein sequence ID" value="GGH56471.1"/>
    <property type="molecule type" value="Genomic_DNA"/>
</dbReference>
<comment type="caution">
    <text evidence="11">The sequence shown here is derived from an EMBL/GenBank/DDBJ whole genome shotgun (WGS) entry which is preliminary data.</text>
</comment>
<dbReference type="SUPFAM" id="SSF53244">
    <property type="entry name" value="MurD-like peptide ligases, peptide-binding domain"/>
    <property type="match status" value="1"/>
</dbReference>
<dbReference type="Pfam" id="PF02875">
    <property type="entry name" value="Mur_ligase_C"/>
    <property type="match status" value="1"/>
</dbReference>
<evidence type="ECO:0000256" key="1">
    <source>
        <dbReference type="ARBA" id="ARBA00004496"/>
    </source>
</evidence>
<keyword evidence="7 8" id="KW-0131">Cell cycle</keyword>
<dbReference type="Pfam" id="PF08245">
    <property type="entry name" value="Mur_ligase_M"/>
    <property type="match status" value="1"/>
</dbReference>
<keyword evidence="7 8" id="KW-0133">Cell shape</keyword>
<keyword evidence="3 7" id="KW-0963">Cytoplasm</keyword>
<reference evidence="11 12" key="1">
    <citation type="journal article" date="2014" name="Int. J. Syst. Evol. Microbiol.">
        <title>Complete genome sequence of Corynebacterium casei LMG S-19264T (=DSM 44701T), isolated from a smear-ripened cheese.</title>
        <authorList>
            <consortium name="US DOE Joint Genome Institute (JGI-PGF)"/>
            <person name="Walter F."/>
            <person name="Albersmeier A."/>
            <person name="Kalinowski J."/>
            <person name="Ruckert C."/>
        </authorList>
    </citation>
    <scope>NUCLEOTIDE SEQUENCE [LARGE SCALE GENOMIC DNA]</scope>
    <source>
        <strain evidence="11 12">CCM 8669</strain>
    </source>
</reference>
<dbReference type="GO" id="GO:0008764">
    <property type="term" value="F:UDP-N-acetylmuramoylalanine-D-glutamate ligase activity"/>
    <property type="evidence" value="ECO:0007669"/>
    <property type="project" value="UniProtKB-UniRule"/>
</dbReference>
<dbReference type="InterPro" id="IPR036615">
    <property type="entry name" value="Mur_ligase_C_dom_sf"/>
</dbReference>
<organism evidence="11 12">
    <name type="scientific">Rothia aerolata</name>
    <dbReference type="NCBI Taxonomy" id="1812262"/>
    <lineage>
        <taxon>Bacteria</taxon>
        <taxon>Bacillati</taxon>
        <taxon>Actinomycetota</taxon>
        <taxon>Actinomycetes</taxon>
        <taxon>Micrococcales</taxon>
        <taxon>Micrococcaceae</taxon>
        <taxon>Rothia</taxon>
    </lineage>
</organism>
<comment type="subcellular location">
    <subcellularLocation>
        <location evidence="1 7 8">Cytoplasm</location>
    </subcellularLocation>
</comment>
<dbReference type="SUPFAM" id="SSF51984">
    <property type="entry name" value="MurCD N-terminal domain"/>
    <property type="match status" value="1"/>
</dbReference>
<name>A0A917MPP4_9MICC</name>
<dbReference type="Gene3D" id="3.40.50.720">
    <property type="entry name" value="NAD(P)-binding Rossmann-like Domain"/>
    <property type="match status" value="1"/>
</dbReference>
<dbReference type="Gene3D" id="3.90.190.20">
    <property type="entry name" value="Mur ligase, C-terminal domain"/>
    <property type="match status" value="1"/>
</dbReference>
<feature type="domain" description="Mur ligase C-terminal" evidence="9">
    <location>
        <begin position="355"/>
        <end position="479"/>
    </location>
</feature>
<evidence type="ECO:0000256" key="7">
    <source>
        <dbReference type="HAMAP-Rule" id="MF_00639"/>
    </source>
</evidence>
<dbReference type="InterPro" id="IPR005762">
    <property type="entry name" value="MurD"/>
</dbReference>
<evidence type="ECO:0000313" key="12">
    <source>
        <dbReference type="Proteomes" id="UP000600171"/>
    </source>
</evidence>
<accession>A0A917MPP4</accession>
<keyword evidence="4 7" id="KW-0436">Ligase</keyword>
<comment type="catalytic activity">
    <reaction evidence="7 8">
        <text>UDP-N-acetyl-alpha-D-muramoyl-L-alanine + D-glutamate + ATP = UDP-N-acetyl-alpha-D-muramoyl-L-alanyl-D-glutamate + ADP + phosphate + H(+)</text>
        <dbReference type="Rhea" id="RHEA:16429"/>
        <dbReference type="ChEBI" id="CHEBI:15378"/>
        <dbReference type="ChEBI" id="CHEBI:29986"/>
        <dbReference type="ChEBI" id="CHEBI:30616"/>
        <dbReference type="ChEBI" id="CHEBI:43474"/>
        <dbReference type="ChEBI" id="CHEBI:83898"/>
        <dbReference type="ChEBI" id="CHEBI:83900"/>
        <dbReference type="ChEBI" id="CHEBI:456216"/>
        <dbReference type="EC" id="6.3.2.9"/>
    </reaction>
</comment>
<keyword evidence="7 8" id="KW-0573">Peptidoglycan synthesis</keyword>
<feature type="domain" description="Mur ligase central" evidence="10">
    <location>
        <begin position="147"/>
        <end position="333"/>
    </location>
</feature>
<evidence type="ECO:0000256" key="5">
    <source>
        <dbReference type="ARBA" id="ARBA00022741"/>
    </source>
</evidence>
<evidence type="ECO:0000259" key="10">
    <source>
        <dbReference type="Pfam" id="PF08245"/>
    </source>
</evidence>
<keyword evidence="7 8" id="KW-0961">Cell wall biogenesis/degradation</keyword>
<dbReference type="RefSeq" id="WP_188358360.1">
    <property type="nucleotide sequence ID" value="NZ_BMDC01000001.1"/>
</dbReference>
<comment type="similarity">
    <text evidence="7">Belongs to the MurCDEF family.</text>
</comment>
<protein>
    <recommendedName>
        <fullName evidence="7 8">UDP-N-acetylmuramoylalanine--D-glutamate ligase</fullName>
        <ecNumber evidence="7 8">6.3.2.9</ecNumber>
    </recommendedName>
    <alternativeName>
        <fullName evidence="7">D-glutamic acid-adding enzyme</fullName>
    </alternativeName>
    <alternativeName>
        <fullName evidence="7">UDP-N-acetylmuramoyl-L-alanyl-D-glutamate synthetase</fullName>
    </alternativeName>
</protein>
<keyword evidence="6 7" id="KW-0067">ATP-binding</keyword>
<dbReference type="GO" id="GO:0005524">
    <property type="term" value="F:ATP binding"/>
    <property type="evidence" value="ECO:0007669"/>
    <property type="project" value="UniProtKB-UniRule"/>
</dbReference>
<dbReference type="EC" id="6.3.2.9" evidence="7 8"/>
<evidence type="ECO:0000256" key="3">
    <source>
        <dbReference type="ARBA" id="ARBA00022490"/>
    </source>
</evidence>
<dbReference type="Gene3D" id="3.40.1190.10">
    <property type="entry name" value="Mur-like, catalytic domain"/>
    <property type="match status" value="1"/>
</dbReference>
<dbReference type="SUPFAM" id="SSF53623">
    <property type="entry name" value="MurD-like peptide ligases, catalytic domain"/>
    <property type="match status" value="1"/>
</dbReference>
<gene>
    <name evidence="7 11" type="primary">murD</name>
    <name evidence="11" type="ORF">GCM10007359_00610</name>
</gene>
<keyword evidence="7 8" id="KW-0132">Cell division</keyword>
<dbReference type="GO" id="GO:0009252">
    <property type="term" value="P:peptidoglycan biosynthetic process"/>
    <property type="evidence" value="ECO:0007669"/>
    <property type="project" value="UniProtKB-UniRule"/>
</dbReference>
<evidence type="ECO:0000313" key="11">
    <source>
        <dbReference type="EMBL" id="GGH56471.1"/>
    </source>
</evidence>
<dbReference type="InterPro" id="IPR036565">
    <property type="entry name" value="Mur-like_cat_sf"/>
</dbReference>
<comment type="pathway">
    <text evidence="2 7 8">Cell wall biogenesis; peptidoglycan biosynthesis.</text>
</comment>
<dbReference type="GO" id="GO:0051301">
    <property type="term" value="P:cell division"/>
    <property type="evidence" value="ECO:0007669"/>
    <property type="project" value="UniProtKB-KW"/>
</dbReference>
<evidence type="ECO:0000256" key="6">
    <source>
        <dbReference type="ARBA" id="ARBA00022840"/>
    </source>
</evidence>
<dbReference type="Pfam" id="PF21799">
    <property type="entry name" value="MurD-like_N"/>
    <property type="match status" value="1"/>
</dbReference>
<dbReference type="GO" id="GO:0071555">
    <property type="term" value="P:cell wall organization"/>
    <property type="evidence" value="ECO:0007669"/>
    <property type="project" value="UniProtKB-KW"/>
</dbReference>
<evidence type="ECO:0000256" key="2">
    <source>
        <dbReference type="ARBA" id="ARBA00004752"/>
    </source>
</evidence>
<dbReference type="Proteomes" id="UP000600171">
    <property type="component" value="Unassembled WGS sequence"/>
</dbReference>
<feature type="binding site" evidence="7">
    <location>
        <begin position="149"/>
        <end position="155"/>
    </location>
    <ligand>
        <name>ATP</name>
        <dbReference type="ChEBI" id="CHEBI:30616"/>
    </ligand>
</feature>